<reference evidence="1" key="2">
    <citation type="submission" date="2014-03" db="EMBL/GenBank/DDBJ databases">
        <authorList>
            <person name="Genoscope - CEA"/>
        </authorList>
    </citation>
    <scope>NUCLEOTIDE SEQUENCE</scope>
</reference>
<dbReference type="Proteomes" id="UP000193380">
    <property type="component" value="Unassembled WGS sequence"/>
</dbReference>
<dbReference type="AlphaFoldDB" id="A0A060Z0T6"/>
<dbReference type="EMBL" id="FR931058">
    <property type="protein sequence ID" value="CDQ97472.1"/>
    <property type="molecule type" value="Genomic_DNA"/>
</dbReference>
<evidence type="ECO:0000313" key="2">
    <source>
        <dbReference type="Proteomes" id="UP000193380"/>
    </source>
</evidence>
<accession>A0A060Z0T6</accession>
<organism evidence="1 2">
    <name type="scientific">Oncorhynchus mykiss</name>
    <name type="common">Rainbow trout</name>
    <name type="synonym">Salmo gairdneri</name>
    <dbReference type="NCBI Taxonomy" id="8022"/>
    <lineage>
        <taxon>Eukaryota</taxon>
        <taxon>Metazoa</taxon>
        <taxon>Chordata</taxon>
        <taxon>Craniata</taxon>
        <taxon>Vertebrata</taxon>
        <taxon>Euteleostomi</taxon>
        <taxon>Actinopterygii</taxon>
        <taxon>Neopterygii</taxon>
        <taxon>Teleostei</taxon>
        <taxon>Protacanthopterygii</taxon>
        <taxon>Salmoniformes</taxon>
        <taxon>Salmonidae</taxon>
        <taxon>Salmoninae</taxon>
        <taxon>Oncorhynchus</taxon>
    </lineage>
</organism>
<sequence length="102" mass="11565">MAKHNSNTIIKFADNTTVVGLITGDDELAYREEVRDLARWCQDNTLLHGLHTHQTCHPLSMCGMLWIDVYDSVFQFPPISSNFAQPLKRSGTTFHRIQSTAC</sequence>
<evidence type="ECO:0000313" key="1">
    <source>
        <dbReference type="EMBL" id="CDQ97472.1"/>
    </source>
</evidence>
<proteinExistence type="predicted"/>
<name>A0A060Z0T6_ONCMY</name>
<gene>
    <name evidence="1" type="ORF">GSONMT00025862001</name>
</gene>
<dbReference type="STRING" id="8022.A0A060Z0T6"/>
<protein>
    <submittedName>
        <fullName evidence="1">Uncharacterized protein</fullName>
    </submittedName>
</protein>
<reference evidence="1" key="1">
    <citation type="journal article" date="2014" name="Nat. Commun.">
        <title>The rainbow trout genome provides novel insights into evolution after whole-genome duplication in vertebrates.</title>
        <authorList>
            <person name="Berthelot C."/>
            <person name="Brunet F."/>
            <person name="Chalopin D."/>
            <person name="Juanchich A."/>
            <person name="Bernard M."/>
            <person name="Noel B."/>
            <person name="Bento P."/>
            <person name="Da Silva C."/>
            <person name="Labadie K."/>
            <person name="Alberti A."/>
            <person name="Aury J.M."/>
            <person name="Louis A."/>
            <person name="Dehais P."/>
            <person name="Bardou P."/>
            <person name="Montfort J."/>
            <person name="Klopp C."/>
            <person name="Cabau C."/>
            <person name="Gaspin C."/>
            <person name="Thorgaard G.H."/>
            <person name="Boussaha M."/>
            <person name="Quillet E."/>
            <person name="Guyomard R."/>
            <person name="Galiana D."/>
            <person name="Bobe J."/>
            <person name="Volff J.N."/>
            <person name="Genet C."/>
            <person name="Wincker P."/>
            <person name="Jaillon O."/>
            <person name="Roest Crollius H."/>
            <person name="Guiguen Y."/>
        </authorList>
    </citation>
    <scope>NUCLEOTIDE SEQUENCE [LARGE SCALE GENOMIC DNA]</scope>
</reference>
<dbReference type="PaxDb" id="8022-A0A060Z0T6"/>